<dbReference type="PANTHER" id="PTHR30518:SF2">
    <property type="entry name" value="ENDOLYTIC MUREIN TRANSGLYCOSYLASE"/>
    <property type="match status" value="1"/>
</dbReference>
<evidence type="ECO:0000313" key="9">
    <source>
        <dbReference type="Proteomes" id="UP001597383"/>
    </source>
</evidence>
<evidence type="ECO:0000256" key="5">
    <source>
        <dbReference type="ARBA" id="ARBA00023239"/>
    </source>
</evidence>
<dbReference type="Gene3D" id="3.30.1490.480">
    <property type="entry name" value="Endolytic murein transglycosylase"/>
    <property type="match status" value="1"/>
</dbReference>
<dbReference type="Pfam" id="PF02618">
    <property type="entry name" value="YceG"/>
    <property type="match status" value="1"/>
</dbReference>
<keyword evidence="2 7" id="KW-0812">Transmembrane</keyword>
<dbReference type="RefSeq" id="WP_377556881.1">
    <property type="nucleotide sequence ID" value="NZ_JBHUHQ010000021.1"/>
</dbReference>
<evidence type="ECO:0000256" key="7">
    <source>
        <dbReference type="HAMAP-Rule" id="MF_02065"/>
    </source>
</evidence>
<dbReference type="NCBIfam" id="TIGR00247">
    <property type="entry name" value="endolytic transglycosylase MltG"/>
    <property type="match status" value="1"/>
</dbReference>
<dbReference type="CDD" id="cd08010">
    <property type="entry name" value="MltG_like"/>
    <property type="match status" value="1"/>
</dbReference>
<reference evidence="9" key="1">
    <citation type="journal article" date="2019" name="Int. J. Syst. Evol. Microbiol.">
        <title>The Global Catalogue of Microorganisms (GCM) 10K type strain sequencing project: providing services to taxonomists for standard genome sequencing and annotation.</title>
        <authorList>
            <consortium name="The Broad Institute Genomics Platform"/>
            <consortium name="The Broad Institute Genome Sequencing Center for Infectious Disease"/>
            <person name="Wu L."/>
            <person name="Ma J."/>
        </authorList>
    </citation>
    <scope>NUCLEOTIDE SEQUENCE [LARGE SCALE GENOMIC DNA]</scope>
    <source>
        <strain evidence="9">R28</strain>
    </source>
</reference>
<feature type="transmembrane region" description="Helical" evidence="7">
    <location>
        <begin position="27"/>
        <end position="50"/>
    </location>
</feature>
<dbReference type="EMBL" id="JBHUHQ010000021">
    <property type="protein sequence ID" value="MFD2046170.1"/>
    <property type="molecule type" value="Genomic_DNA"/>
</dbReference>
<evidence type="ECO:0000256" key="2">
    <source>
        <dbReference type="ARBA" id="ARBA00022692"/>
    </source>
</evidence>
<dbReference type="HAMAP" id="MF_02065">
    <property type="entry name" value="MltG"/>
    <property type="match status" value="1"/>
</dbReference>
<sequence length="372" mass="42143">MSDKKKTKKYRENLIVRGEEARTVRKVVAIIIVSLILILVVGGISGYNYIKSGLQPVDPDNEQGIEVEIPLGSSTSSIASLLEENEIIKDSRIFRFYIKFKNESGFQAGEYTFTKSMTFDEIIESLKSGRIIKEPVYRVTIPEGLTVEQIAEVYADALPITKEEFLDKVNDTAYVESLIDTYPSILSEEILQEDILTPLEGYLFAATYDFYEAEPPIETIITNMLDKTRDVVYSYMDGINEKGFSIHEALTMASIVEKEAVTEEQRKIISGVFYNRLDAGMRLQTDPTVLYALGTHKGRVLLTDTEVESPYNTYVIDALPIGPISNFSQSALESSIYPEETDYLYFLHDSEGNIHYAETNEEHNENRSKYIN</sequence>
<keyword evidence="3 7" id="KW-1133">Transmembrane helix</keyword>
<accession>A0ABW4W761</accession>
<dbReference type="InterPro" id="IPR003770">
    <property type="entry name" value="MLTG-like"/>
</dbReference>
<gene>
    <name evidence="7 8" type="primary">mltG</name>
    <name evidence="8" type="ORF">ACFSJF_17995</name>
</gene>
<comment type="caution">
    <text evidence="8">The sequence shown here is derived from an EMBL/GenBank/DDBJ whole genome shotgun (WGS) entry which is preliminary data.</text>
</comment>
<evidence type="ECO:0000256" key="3">
    <source>
        <dbReference type="ARBA" id="ARBA00022989"/>
    </source>
</evidence>
<proteinExistence type="inferred from homology"/>
<evidence type="ECO:0000256" key="6">
    <source>
        <dbReference type="ARBA" id="ARBA00023316"/>
    </source>
</evidence>
<keyword evidence="4 7" id="KW-0472">Membrane</keyword>
<comment type="catalytic activity">
    <reaction evidence="7">
        <text>a peptidoglycan chain = a peptidoglycan chain with N-acetyl-1,6-anhydromuramyl-[peptide] at the reducing end + a peptidoglycan chain with N-acetylglucosamine at the non-reducing end.</text>
        <dbReference type="EC" id="4.2.2.29"/>
    </reaction>
</comment>
<dbReference type="PANTHER" id="PTHR30518">
    <property type="entry name" value="ENDOLYTIC MUREIN TRANSGLYCOSYLASE"/>
    <property type="match status" value="1"/>
</dbReference>
<dbReference type="Proteomes" id="UP001597383">
    <property type="component" value="Unassembled WGS sequence"/>
</dbReference>
<keyword evidence="1 7" id="KW-1003">Cell membrane</keyword>
<dbReference type="EC" id="4.2.2.29" evidence="7"/>
<protein>
    <recommendedName>
        <fullName evidence="7">Endolytic murein transglycosylase</fullName>
        <ecNumber evidence="7">4.2.2.29</ecNumber>
    </recommendedName>
    <alternativeName>
        <fullName evidence="7">Peptidoglycan lytic transglycosylase</fullName>
    </alternativeName>
    <alternativeName>
        <fullName evidence="7">Peptidoglycan polymerization terminase</fullName>
    </alternativeName>
</protein>
<comment type="similarity">
    <text evidence="7">Belongs to the transglycosylase MltG family.</text>
</comment>
<evidence type="ECO:0000256" key="4">
    <source>
        <dbReference type="ARBA" id="ARBA00023136"/>
    </source>
</evidence>
<feature type="site" description="Important for catalytic activity" evidence="7">
    <location>
        <position position="259"/>
    </location>
</feature>
<keyword evidence="5 7" id="KW-0456">Lyase</keyword>
<keyword evidence="9" id="KW-1185">Reference proteome</keyword>
<keyword evidence="6 7" id="KW-0961">Cell wall biogenesis/degradation</keyword>
<comment type="function">
    <text evidence="7">Functions as a peptidoglycan terminase that cleaves nascent peptidoglycan strands endolytically to terminate their elongation.</text>
</comment>
<organism evidence="8 9">
    <name type="scientific">Ornithinibacillus salinisoli</name>
    <dbReference type="NCBI Taxonomy" id="1848459"/>
    <lineage>
        <taxon>Bacteria</taxon>
        <taxon>Bacillati</taxon>
        <taxon>Bacillota</taxon>
        <taxon>Bacilli</taxon>
        <taxon>Bacillales</taxon>
        <taxon>Bacillaceae</taxon>
        <taxon>Ornithinibacillus</taxon>
    </lineage>
</organism>
<name>A0ABW4W761_9BACI</name>
<evidence type="ECO:0000256" key="1">
    <source>
        <dbReference type="ARBA" id="ARBA00022475"/>
    </source>
</evidence>
<comment type="subcellular location">
    <subcellularLocation>
        <location evidence="7">Cell membrane</location>
        <topology evidence="7">Single-pass membrane protein</topology>
    </subcellularLocation>
</comment>
<evidence type="ECO:0000313" key="8">
    <source>
        <dbReference type="EMBL" id="MFD2046170.1"/>
    </source>
</evidence>